<evidence type="ECO:0000256" key="1">
    <source>
        <dbReference type="SAM" id="Phobius"/>
    </source>
</evidence>
<sequence>MRDFIQFWAKFFFIMLIALGAVFLLFAVDFAYILTFVGMFAIVFVVRLVQAIIQTNRHYDDLEKAEKEKARVNYVIIK</sequence>
<feature type="transmembrane region" description="Helical" evidence="1">
    <location>
        <begin position="7"/>
        <end position="26"/>
    </location>
</feature>
<evidence type="ECO:0000313" key="3">
    <source>
        <dbReference type="Proteomes" id="UP000054123"/>
    </source>
</evidence>
<keyword evidence="1" id="KW-0812">Transmembrane</keyword>
<dbReference type="RefSeq" id="WP_181966259.1">
    <property type="nucleotide sequence ID" value="NZ_AVSP01000005.1"/>
</dbReference>
<dbReference type="EMBL" id="JANJ01000007">
    <property type="protein sequence ID" value="EXI61529.1"/>
    <property type="molecule type" value="Genomic_DNA"/>
</dbReference>
<organism evidence="2 3">
    <name type="scientific">Mannheimia granulomatis</name>
    <dbReference type="NCBI Taxonomy" id="85402"/>
    <lineage>
        <taxon>Bacteria</taxon>
        <taxon>Pseudomonadati</taxon>
        <taxon>Pseudomonadota</taxon>
        <taxon>Gammaproteobacteria</taxon>
        <taxon>Pasteurellales</taxon>
        <taxon>Pasteurellaceae</taxon>
        <taxon>Mannheimia</taxon>
    </lineage>
</organism>
<keyword evidence="3" id="KW-1185">Reference proteome</keyword>
<accession>A0A011P4W0</accession>
<dbReference type="PATRIC" id="fig|1450449.3.peg.1965"/>
<dbReference type="AlphaFoldDB" id="A0A011P4W0"/>
<gene>
    <name evidence="2" type="ORF">AK33_09880</name>
</gene>
<comment type="caution">
    <text evidence="2">The sequence shown here is derived from an EMBL/GenBank/DDBJ whole genome shotgun (WGS) entry which is preliminary data.</text>
</comment>
<dbReference type="Proteomes" id="UP000054123">
    <property type="component" value="Unassembled WGS sequence"/>
</dbReference>
<reference evidence="2 3" key="1">
    <citation type="journal article" date="2014" name="Genome Announc.">
        <title>Genome Sequence of a Presumptive Mannheimia haemolytica Strain with an A1/A6-Cross-Reactive Serotype from a White-Tailed Deer (Odocoileus virginianus).</title>
        <authorList>
            <person name="Lawrence P.K."/>
            <person name="Bey R.F."/>
            <person name="Wiener B."/>
            <person name="Kittichotirat W."/>
            <person name="Bumgarner R.E."/>
        </authorList>
    </citation>
    <scope>NUCLEOTIDE SEQUENCE [LARGE SCALE GENOMIC DNA]</scope>
    <source>
        <strain evidence="2 3">PKL10</strain>
    </source>
</reference>
<evidence type="ECO:0000313" key="2">
    <source>
        <dbReference type="EMBL" id="EXI61529.1"/>
    </source>
</evidence>
<keyword evidence="1" id="KW-1133">Transmembrane helix</keyword>
<protein>
    <submittedName>
        <fullName evidence="2">Uncharacterized protein</fullName>
    </submittedName>
</protein>
<keyword evidence="1" id="KW-0472">Membrane</keyword>
<proteinExistence type="predicted"/>
<feature type="transmembrane region" description="Helical" evidence="1">
    <location>
        <begin position="32"/>
        <end position="49"/>
    </location>
</feature>
<name>A0A011P4W0_9PAST</name>